<dbReference type="OrthoDB" id="9806952at2"/>
<dbReference type="PANTHER" id="PTHR36442">
    <property type="entry name" value="CYCLIC-DI-AMP PHOSPHODIESTERASE PGPH"/>
    <property type="match status" value="1"/>
</dbReference>
<accession>A0A385YSW0</accession>
<dbReference type="NCBIfam" id="TIGR00277">
    <property type="entry name" value="HDIG"/>
    <property type="match status" value="1"/>
</dbReference>
<dbReference type="SUPFAM" id="SSF109604">
    <property type="entry name" value="HD-domain/PDEase-like"/>
    <property type="match status" value="1"/>
</dbReference>
<dbReference type="AlphaFoldDB" id="A0A385YSW0"/>
<reference evidence="4" key="1">
    <citation type="submission" date="2018-09" db="EMBL/GenBank/DDBJ databases">
        <authorList>
            <person name="Zhu H."/>
        </authorList>
    </citation>
    <scope>NUCLEOTIDE SEQUENCE [LARGE SCALE GENOMIC DNA]</scope>
    <source>
        <strain evidence="4">K2R23-3</strain>
    </source>
</reference>
<evidence type="ECO:0000259" key="2">
    <source>
        <dbReference type="SMART" id="SM00471"/>
    </source>
</evidence>
<feature type="transmembrane region" description="Helical" evidence="1">
    <location>
        <begin position="353"/>
        <end position="370"/>
    </location>
</feature>
<organism evidence="3 4">
    <name type="scientific">Paenisporosarcina cavernae</name>
    <dbReference type="NCBI Taxonomy" id="2320858"/>
    <lineage>
        <taxon>Bacteria</taxon>
        <taxon>Bacillati</taxon>
        <taxon>Bacillota</taxon>
        <taxon>Bacilli</taxon>
        <taxon>Bacillales</taxon>
        <taxon>Caryophanaceae</taxon>
        <taxon>Paenisporosarcina</taxon>
    </lineage>
</organism>
<proteinExistence type="predicted"/>
<dbReference type="Proteomes" id="UP000265725">
    <property type="component" value="Chromosome"/>
</dbReference>
<gene>
    <name evidence="3" type="ORF">D3873_06835</name>
</gene>
<name>A0A385YSW0_9BACL</name>
<dbReference type="Pfam" id="PF01966">
    <property type="entry name" value="HD"/>
    <property type="match status" value="1"/>
</dbReference>
<sequence>MTTKLPNSKKFTQSSLFPIIILFVLGAFLYGILFTNVQTEQFDIKALQLSKETIRAAKTVEDPVKTVQEKERAADEVEPVYVFDEDIASNQSAYLRSLFEYVQDAKVSTEFGTENEKLEFLMSNVNKLDENPISSGLTKEDLQQLLELSESELITMKNEFSDMVYAALDQPLMESDSFDTEKELVDSVKAKNEFSSSLESTLSKLIEGSIIPTENFDEEQTKANKQAAIDKVEPTKILQGQVLVQEGELIDRETYRQLELLGMLTNQVSMKPYIGLGLFVLLLISFMYMQYVVMPEENYRNRNLFISAIVLLIGVGLMKLLSVLSHNFDVRVAFLFPTALVPMLLLHLLSDKFAILMTILSAAAAGIIFQESYASILQMDIALYLLFGGIASMYWSLKKGTSSTILRTSMVVTIVNIVFVTFYLLMSSSSFGWSEWAFYLVAAIASGFLSGALTIGLLPFFETVFGILSPMKLIELSNPNHPLLKKILVETPGTYHHSVMVANLADAACEAVSANGLLARVGAYYHDIGKTIRPRFFIENQMGELNPHDAISPEKSRDIILAHAVDGAKILTKHKMPDEIIAIANEHHGTSLLKYFFHKAKEEGKDVSEAEFRYDGPRPKTREAAIVMVADSVEAAVRSMKSPSPEKIEGLVQKIVQDKLQDGQFDDCPLTLSEIHTVERVICETLHGIFHSRIEYPK</sequence>
<dbReference type="InterPro" id="IPR052722">
    <property type="entry name" value="PgpH_phosphodiesterase"/>
</dbReference>
<dbReference type="KEGG" id="paek:D3873_06835"/>
<keyword evidence="1" id="KW-0472">Membrane</keyword>
<evidence type="ECO:0000313" key="3">
    <source>
        <dbReference type="EMBL" id="AYC29614.1"/>
    </source>
</evidence>
<dbReference type="PANTHER" id="PTHR36442:SF1">
    <property type="entry name" value="CYCLIC-DI-AMP PHOSPHODIESTERASE PGPH"/>
    <property type="match status" value="1"/>
</dbReference>
<dbReference type="SMART" id="SM00471">
    <property type="entry name" value="HDc"/>
    <property type="match status" value="1"/>
</dbReference>
<dbReference type="InterPro" id="IPR011621">
    <property type="entry name" value="Metal-dep_PHydrolase_7TM_intra"/>
</dbReference>
<keyword evidence="1" id="KW-0812">Transmembrane</keyword>
<keyword evidence="4" id="KW-1185">Reference proteome</keyword>
<feature type="transmembrane region" description="Helical" evidence="1">
    <location>
        <begin position="330"/>
        <end position="346"/>
    </location>
</feature>
<dbReference type="RefSeq" id="WP_119883353.1">
    <property type="nucleotide sequence ID" value="NZ_CP032418.1"/>
</dbReference>
<evidence type="ECO:0000313" key="4">
    <source>
        <dbReference type="Proteomes" id="UP000265725"/>
    </source>
</evidence>
<feature type="transmembrane region" description="Helical" evidence="1">
    <location>
        <begin position="16"/>
        <end position="34"/>
    </location>
</feature>
<dbReference type="InterPro" id="IPR003607">
    <property type="entry name" value="HD/PDEase_dom"/>
</dbReference>
<feature type="transmembrane region" description="Helical" evidence="1">
    <location>
        <begin position="376"/>
        <end position="397"/>
    </location>
</feature>
<feature type="transmembrane region" description="Helical" evidence="1">
    <location>
        <begin position="437"/>
        <end position="461"/>
    </location>
</feature>
<evidence type="ECO:0000256" key="1">
    <source>
        <dbReference type="SAM" id="Phobius"/>
    </source>
</evidence>
<dbReference type="InterPro" id="IPR006674">
    <property type="entry name" value="HD_domain"/>
</dbReference>
<feature type="transmembrane region" description="Helical" evidence="1">
    <location>
        <begin position="304"/>
        <end position="324"/>
    </location>
</feature>
<dbReference type="InterPro" id="IPR006675">
    <property type="entry name" value="HDIG_dom"/>
</dbReference>
<feature type="transmembrane region" description="Helical" evidence="1">
    <location>
        <begin position="404"/>
        <end position="425"/>
    </location>
</feature>
<dbReference type="Gene3D" id="1.10.3210.10">
    <property type="entry name" value="Hypothetical protein af1432"/>
    <property type="match status" value="1"/>
</dbReference>
<dbReference type="Pfam" id="PF07697">
    <property type="entry name" value="7TMR-HDED"/>
    <property type="match status" value="1"/>
</dbReference>
<keyword evidence="1" id="KW-1133">Transmembrane helix</keyword>
<dbReference type="CDD" id="cd00077">
    <property type="entry name" value="HDc"/>
    <property type="match status" value="1"/>
</dbReference>
<dbReference type="Pfam" id="PF07698">
    <property type="entry name" value="7TM-7TMR_HD"/>
    <property type="match status" value="1"/>
</dbReference>
<protein>
    <submittedName>
        <fullName evidence="3">HDIG domain-containing protein</fullName>
    </submittedName>
</protein>
<feature type="domain" description="HD/PDEase" evidence="2">
    <location>
        <begin position="490"/>
        <end position="645"/>
    </location>
</feature>
<dbReference type="InterPro" id="IPR011624">
    <property type="entry name" value="Metal-dep_PHydrolase_7TM_extra"/>
</dbReference>
<feature type="transmembrane region" description="Helical" evidence="1">
    <location>
        <begin position="273"/>
        <end position="292"/>
    </location>
</feature>
<dbReference type="EMBL" id="CP032418">
    <property type="protein sequence ID" value="AYC29614.1"/>
    <property type="molecule type" value="Genomic_DNA"/>
</dbReference>